<dbReference type="OrthoDB" id="1037861at2"/>
<comment type="caution">
    <text evidence="2">The sequence shown here is derived from an EMBL/GenBank/DDBJ whole genome shotgun (WGS) entry which is preliminary data.</text>
</comment>
<organism evidence="2 3">
    <name type="scientific">Larkinella knui</name>
    <dbReference type="NCBI Taxonomy" id="2025310"/>
    <lineage>
        <taxon>Bacteria</taxon>
        <taxon>Pseudomonadati</taxon>
        <taxon>Bacteroidota</taxon>
        <taxon>Cytophagia</taxon>
        <taxon>Cytophagales</taxon>
        <taxon>Spirosomataceae</taxon>
        <taxon>Larkinella</taxon>
    </lineage>
</organism>
<proteinExistence type="predicted"/>
<keyword evidence="3" id="KW-1185">Reference proteome</keyword>
<reference evidence="2 3" key="1">
    <citation type="submission" date="2018-11" db="EMBL/GenBank/DDBJ databases">
        <authorList>
            <person name="Zhou Z."/>
            <person name="Wang G."/>
        </authorList>
    </citation>
    <scope>NUCLEOTIDE SEQUENCE [LARGE SCALE GENOMIC DNA]</scope>
    <source>
        <strain evidence="2 3">KCTC42998</strain>
    </source>
</reference>
<sequence length="141" mass="15788">MRRIDYIVVHCTATQPNASPEAILRYWRQVLGWKSPGYHYLIKKGGEIVPLLPESEVSNGVKGYNSHSVHLSYIGGIDGKGFPKDTRTAGQKESILCLLHSLKTRYKNAKIQGHRDFPGVTKACPSFDVRAWLKEVAPDLL</sequence>
<dbReference type="EMBL" id="RQJP01000003">
    <property type="protein sequence ID" value="RRB13432.1"/>
    <property type="molecule type" value="Genomic_DNA"/>
</dbReference>
<evidence type="ECO:0000313" key="2">
    <source>
        <dbReference type="EMBL" id="RRB13432.1"/>
    </source>
</evidence>
<dbReference type="CDD" id="cd06583">
    <property type="entry name" value="PGRP"/>
    <property type="match status" value="1"/>
</dbReference>
<dbReference type="RefSeq" id="WP_124907331.1">
    <property type="nucleotide sequence ID" value="NZ_RQJP01000003.1"/>
</dbReference>
<evidence type="ECO:0000259" key="1">
    <source>
        <dbReference type="Pfam" id="PF01510"/>
    </source>
</evidence>
<dbReference type="Proteomes" id="UP000274271">
    <property type="component" value="Unassembled WGS sequence"/>
</dbReference>
<dbReference type="GO" id="GO:0008745">
    <property type="term" value="F:N-acetylmuramoyl-L-alanine amidase activity"/>
    <property type="evidence" value="ECO:0007669"/>
    <property type="project" value="InterPro"/>
</dbReference>
<dbReference type="AlphaFoldDB" id="A0A3P1CJB1"/>
<dbReference type="InterPro" id="IPR036505">
    <property type="entry name" value="Amidase/PGRP_sf"/>
</dbReference>
<dbReference type="Pfam" id="PF01510">
    <property type="entry name" value="Amidase_2"/>
    <property type="match status" value="1"/>
</dbReference>
<protein>
    <submittedName>
        <fullName evidence="2">N-acetylmuramoyl-L-alanine amidase</fullName>
    </submittedName>
</protein>
<dbReference type="SUPFAM" id="SSF55846">
    <property type="entry name" value="N-acetylmuramoyl-L-alanine amidase-like"/>
    <property type="match status" value="1"/>
</dbReference>
<gene>
    <name evidence="2" type="ORF">EHT87_14240</name>
</gene>
<dbReference type="GO" id="GO:0009253">
    <property type="term" value="P:peptidoglycan catabolic process"/>
    <property type="evidence" value="ECO:0007669"/>
    <property type="project" value="InterPro"/>
</dbReference>
<evidence type="ECO:0000313" key="3">
    <source>
        <dbReference type="Proteomes" id="UP000274271"/>
    </source>
</evidence>
<name>A0A3P1CJB1_9BACT</name>
<accession>A0A3P1CJB1</accession>
<dbReference type="Gene3D" id="3.40.80.10">
    <property type="entry name" value="Peptidoglycan recognition protein-like"/>
    <property type="match status" value="1"/>
</dbReference>
<dbReference type="InterPro" id="IPR002502">
    <property type="entry name" value="Amidase_domain"/>
</dbReference>
<feature type="domain" description="N-acetylmuramoyl-L-alanine amidase" evidence="1">
    <location>
        <begin position="2"/>
        <end position="126"/>
    </location>
</feature>